<dbReference type="EMBL" id="JAPCXC010000123">
    <property type="protein sequence ID" value="KAJ1604670.1"/>
    <property type="molecule type" value="Genomic_DNA"/>
</dbReference>
<protein>
    <recommendedName>
        <fullName evidence="7">Beta-catenin-like protein 1 N-terminal domain-containing protein</fullName>
    </recommendedName>
</protein>
<reference evidence="8" key="1">
    <citation type="submission" date="2022-10" db="EMBL/GenBank/DDBJ databases">
        <title>Adaptive evolution leads to modifications in subtelomeric GC content in a zoonotic Cryptosporidium species.</title>
        <authorList>
            <person name="Li J."/>
            <person name="Feng Y."/>
            <person name="Xiao L."/>
        </authorList>
    </citation>
    <scope>NUCLEOTIDE SEQUENCE</scope>
    <source>
        <strain evidence="8">33844</strain>
    </source>
</reference>
<feature type="compositionally biased region" description="Basic and acidic residues" evidence="6">
    <location>
        <begin position="11"/>
        <end position="22"/>
    </location>
</feature>
<keyword evidence="5" id="KW-0539">Nucleus</keyword>
<dbReference type="PANTHER" id="PTHR14978:SF0">
    <property type="entry name" value="BETA-CATENIN-LIKE PROTEIN 1"/>
    <property type="match status" value="1"/>
</dbReference>
<dbReference type="GO" id="GO:0005681">
    <property type="term" value="C:spliceosomal complex"/>
    <property type="evidence" value="ECO:0007669"/>
    <property type="project" value="TreeGrafter"/>
</dbReference>
<dbReference type="Gene3D" id="1.25.10.10">
    <property type="entry name" value="Leucine-rich Repeat Variant"/>
    <property type="match status" value="1"/>
</dbReference>
<organism evidence="8">
    <name type="scientific">Cryptosporidium canis</name>
    <dbReference type="NCBI Taxonomy" id="195482"/>
    <lineage>
        <taxon>Eukaryota</taxon>
        <taxon>Sar</taxon>
        <taxon>Alveolata</taxon>
        <taxon>Apicomplexa</taxon>
        <taxon>Conoidasida</taxon>
        <taxon>Coccidia</taxon>
        <taxon>Eucoccidiorida</taxon>
        <taxon>Eimeriorina</taxon>
        <taxon>Cryptosporidiidae</taxon>
        <taxon>Cryptosporidium</taxon>
    </lineage>
</organism>
<dbReference type="InterPro" id="IPR011989">
    <property type="entry name" value="ARM-like"/>
</dbReference>
<name>A0A9D5DE09_9CRYT</name>
<evidence type="ECO:0000256" key="3">
    <source>
        <dbReference type="ARBA" id="ARBA00022737"/>
    </source>
</evidence>
<dbReference type="InterPro" id="IPR013180">
    <property type="entry name" value="CTNNBL1_N"/>
</dbReference>
<keyword evidence="3" id="KW-0677">Repeat</keyword>
<sequence length="567" mass="65592">MRALSDTTGMKLEKRGRESGDHEDSDADNYHVKKSNSHYDQEITRLVTTIKGSLESCKIEQMYESFEKINQMELLINDIELLLELRFPEIVRDSLDLLGAKISPNNSKDDNGSGNELTGKEFILVKLILNIFLDISEFRDQSQIVNPDINAMKLELLLEAGFEKSLLKLIQTIEGIYNANMQAYASSLQNDENCFKFMNHEHELLLESILSTYFQLLESTIEIDPKKVSKKLVELNGFFEWMIQILDNDGPSIANELSSLKIELLSIIFQFIKVSEISSSAMLISKKEIMDKFLVNLANFGLRDGEVTEVKEKEFVHNIVDIICNFLFEEDFRKEFCDLQGLELMVKFMKEKVFMRPLSIKIVSFALLEKGEMNDKFVQLSGLKLIFAFIAHSSKSLVNDEEYIKNRQQQDTDEHLCSIVKSLLRFCTGNNHEKLINQLSEENYFRLKQFLILRRYYSGKISDALANTEDLEDDEAQIDIIETLALDAGLFVVQLIDLITVYVMYYEKIDIDDFEKETLIEYEVRLEDLRTSVEEYSSSIEGDERVFNDQIKAFLNSGQEIQEFDDY</sequence>
<dbReference type="Pfam" id="PF08216">
    <property type="entry name" value="CTNNBL"/>
    <property type="match status" value="1"/>
</dbReference>
<gene>
    <name evidence="8" type="ORF">OJ253_3527</name>
</gene>
<accession>A0A9D5DE09</accession>
<evidence type="ECO:0000313" key="8">
    <source>
        <dbReference type="EMBL" id="KAJ1604670.1"/>
    </source>
</evidence>
<evidence type="ECO:0000256" key="2">
    <source>
        <dbReference type="ARBA" id="ARBA00022553"/>
    </source>
</evidence>
<dbReference type="InterPro" id="IPR039678">
    <property type="entry name" value="CTNNBL1"/>
</dbReference>
<feature type="domain" description="Beta-catenin-like protein 1 N-terminal" evidence="7">
    <location>
        <begin position="210"/>
        <end position="531"/>
    </location>
</feature>
<dbReference type="PANTHER" id="PTHR14978">
    <property type="entry name" value="BETA-CATENIN-LIKE PROTEIN 1 NUCLEAR ASSOCIATED PROTEIN"/>
    <property type="match status" value="1"/>
</dbReference>
<dbReference type="AlphaFoldDB" id="A0A9D5DE09"/>
<keyword evidence="2" id="KW-0597">Phosphoprotein</keyword>
<comment type="caution">
    <text evidence="8">The sequence shown here is derived from an EMBL/GenBank/DDBJ whole genome shotgun (WGS) entry which is preliminary data.</text>
</comment>
<keyword evidence="4" id="KW-0175">Coiled coil</keyword>
<evidence type="ECO:0000256" key="6">
    <source>
        <dbReference type="SAM" id="MobiDB-lite"/>
    </source>
</evidence>
<dbReference type="OrthoDB" id="1898821at2759"/>
<evidence type="ECO:0000256" key="5">
    <source>
        <dbReference type="ARBA" id="ARBA00023242"/>
    </source>
</evidence>
<comment type="subcellular location">
    <subcellularLocation>
        <location evidence="1">Nucleus</location>
    </subcellularLocation>
</comment>
<evidence type="ECO:0000259" key="7">
    <source>
        <dbReference type="Pfam" id="PF08216"/>
    </source>
</evidence>
<proteinExistence type="predicted"/>
<feature type="region of interest" description="Disordered" evidence="6">
    <location>
        <begin position="1"/>
        <end position="34"/>
    </location>
</feature>
<evidence type="ECO:0000256" key="4">
    <source>
        <dbReference type="ARBA" id="ARBA00023054"/>
    </source>
</evidence>
<evidence type="ECO:0000256" key="1">
    <source>
        <dbReference type="ARBA" id="ARBA00004123"/>
    </source>
</evidence>
<dbReference type="Proteomes" id="UP001067231">
    <property type="component" value="Unassembled WGS sequence"/>
</dbReference>